<dbReference type="KEGG" id="ccot:CCAX7_11860"/>
<dbReference type="Proteomes" id="UP000287394">
    <property type="component" value="Chromosome"/>
</dbReference>
<proteinExistence type="predicted"/>
<dbReference type="PANTHER" id="PTHR11101">
    <property type="entry name" value="PHOSPHATE TRANSPORTER"/>
    <property type="match status" value="1"/>
</dbReference>
<dbReference type="Pfam" id="PF01384">
    <property type="entry name" value="PHO4"/>
    <property type="match status" value="2"/>
</dbReference>
<dbReference type="GO" id="GO:0016020">
    <property type="term" value="C:membrane"/>
    <property type="evidence" value="ECO:0007669"/>
    <property type="project" value="UniProtKB-SubCell"/>
</dbReference>
<dbReference type="GO" id="GO:0005315">
    <property type="term" value="F:phosphate transmembrane transporter activity"/>
    <property type="evidence" value="ECO:0007669"/>
    <property type="project" value="InterPro"/>
</dbReference>
<dbReference type="GO" id="GO:0035435">
    <property type="term" value="P:phosphate ion transmembrane transport"/>
    <property type="evidence" value="ECO:0007669"/>
    <property type="project" value="TreeGrafter"/>
</dbReference>
<sequence length="349" mass="36464">MVEMHLPHALGALLIVTIVVALIFDFTNGFHDTANAIATVVSTRVLSPQVAVIMCAVLNFAGAFYSTNVAKTIAKGLVDAHAATQTVILAAIVGAIVWNVVTWYFGIPSSSSHALIGGLVGAAIVQAGFHAVLWDGVLSKVVLPMVLSPIAGGLLGFLIMMLIFMLFARTSQHKVTFLFHNLQRLSAAAMSFTHGQNDAQKTMGVITLALVANHMLPASKDIHIPTWVIFSCATAMAAGTASGGWRIIKTMGQRIIRLEPVHGFAAEAAGASVIFAASAMGMAVSTTHVISGSIFGVGVAKNLAGVRWNTAQRMVAAWCLTLPSAAVVAGACLFVIRMMTHPAAVAVVK</sequence>
<organism evidence="6 7">
    <name type="scientific">Capsulimonas corticalis</name>
    <dbReference type="NCBI Taxonomy" id="2219043"/>
    <lineage>
        <taxon>Bacteria</taxon>
        <taxon>Bacillati</taxon>
        <taxon>Armatimonadota</taxon>
        <taxon>Armatimonadia</taxon>
        <taxon>Capsulimonadales</taxon>
        <taxon>Capsulimonadaceae</taxon>
        <taxon>Capsulimonas</taxon>
    </lineage>
</organism>
<name>A0A402D4F6_9BACT</name>
<evidence type="ECO:0000256" key="3">
    <source>
        <dbReference type="ARBA" id="ARBA00022692"/>
    </source>
</evidence>
<dbReference type="AlphaFoldDB" id="A0A402D4F6"/>
<comment type="subcellular location">
    <subcellularLocation>
        <location evidence="1">Membrane</location>
        <topology evidence="1">Multi-pass membrane protein</topology>
    </subcellularLocation>
</comment>
<keyword evidence="3" id="KW-0812">Transmembrane</keyword>
<evidence type="ECO:0000256" key="1">
    <source>
        <dbReference type="ARBA" id="ARBA00004141"/>
    </source>
</evidence>
<evidence type="ECO:0000256" key="4">
    <source>
        <dbReference type="ARBA" id="ARBA00022989"/>
    </source>
</evidence>
<dbReference type="RefSeq" id="WP_119324411.1">
    <property type="nucleotide sequence ID" value="NZ_AP025739.1"/>
</dbReference>
<dbReference type="InterPro" id="IPR001204">
    <property type="entry name" value="Phos_transporter"/>
</dbReference>
<dbReference type="PANTHER" id="PTHR11101:SF80">
    <property type="entry name" value="PHOSPHATE TRANSPORTER"/>
    <property type="match status" value="1"/>
</dbReference>
<keyword evidence="7" id="KW-1185">Reference proteome</keyword>
<dbReference type="EMBL" id="AP025739">
    <property type="protein sequence ID" value="BDI29135.1"/>
    <property type="molecule type" value="Genomic_DNA"/>
</dbReference>
<protein>
    <submittedName>
        <fullName evidence="6">Inorganic phosphate transporter</fullName>
    </submittedName>
</protein>
<keyword evidence="4" id="KW-1133">Transmembrane helix</keyword>
<evidence type="ECO:0000256" key="2">
    <source>
        <dbReference type="ARBA" id="ARBA00022448"/>
    </source>
</evidence>
<keyword evidence="2" id="KW-0813">Transport</keyword>
<accession>A0A402D4F6</accession>
<evidence type="ECO:0000256" key="5">
    <source>
        <dbReference type="ARBA" id="ARBA00023136"/>
    </source>
</evidence>
<dbReference type="OrthoDB" id="9779554at2"/>
<dbReference type="FunCoup" id="A0A402D4F6">
    <property type="interactions" value="362"/>
</dbReference>
<gene>
    <name evidence="6" type="ORF">CCAX7_11860</name>
</gene>
<evidence type="ECO:0000313" key="6">
    <source>
        <dbReference type="EMBL" id="BDI29135.1"/>
    </source>
</evidence>
<keyword evidence="5" id="KW-0472">Membrane</keyword>
<evidence type="ECO:0000313" key="7">
    <source>
        <dbReference type="Proteomes" id="UP000287394"/>
    </source>
</evidence>
<reference evidence="6 7" key="1">
    <citation type="journal article" date="2019" name="Int. J. Syst. Evol. Microbiol.">
        <title>Capsulimonas corticalis gen. nov., sp. nov., an aerobic capsulated bacterium, of a novel bacterial order, Capsulimonadales ord. nov., of the class Armatimonadia of the phylum Armatimonadetes.</title>
        <authorList>
            <person name="Li J."/>
            <person name="Kudo C."/>
            <person name="Tonouchi A."/>
        </authorList>
    </citation>
    <scope>NUCLEOTIDE SEQUENCE [LARGE SCALE GENOMIC DNA]</scope>
    <source>
        <strain evidence="6 7">AX-7</strain>
    </source>
</reference>